<dbReference type="SUPFAM" id="SSF74650">
    <property type="entry name" value="Galactose mutarotase-like"/>
    <property type="match status" value="1"/>
</dbReference>
<evidence type="ECO:0000313" key="2">
    <source>
        <dbReference type="EMBL" id="AIA89722.1"/>
    </source>
</evidence>
<reference evidence="2" key="1">
    <citation type="journal article" date="2013" name="Environ. Microbiol.">
        <title>Seasonally variable intestinal metagenomes of the red palm weevil (Rhynchophorus ferrugineus).</title>
        <authorList>
            <person name="Jia S."/>
            <person name="Zhang X."/>
            <person name="Zhang G."/>
            <person name="Yin A."/>
            <person name="Zhang S."/>
            <person name="Li F."/>
            <person name="Wang L."/>
            <person name="Zhao D."/>
            <person name="Yun Q."/>
            <person name="Tala"/>
            <person name="Wang J."/>
            <person name="Sun G."/>
            <person name="Baabdullah M."/>
            <person name="Yu X."/>
            <person name="Hu S."/>
            <person name="Al-Mssallem I.S."/>
            <person name="Yu J."/>
        </authorList>
    </citation>
    <scope>NUCLEOTIDE SEQUENCE</scope>
</reference>
<evidence type="ECO:0000259" key="1">
    <source>
        <dbReference type="Pfam" id="PF17677"/>
    </source>
</evidence>
<dbReference type="InterPro" id="IPR041147">
    <property type="entry name" value="GH38_C"/>
</dbReference>
<dbReference type="GO" id="GO:0030246">
    <property type="term" value="F:carbohydrate binding"/>
    <property type="evidence" value="ECO:0007669"/>
    <property type="project" value="InterPro"/>
</dbReference>
<proteinExistence type="predicted"/>
<feature type="domain" description="Glycosyl hydrolases family 38 C-terminal" evidence="1">
    <location>
        <begin position="2"/>
        <end position="53"/>
    </location>
</feature>
<feature type="non-terminal residue" evidence="2">
    <location>
        <position position="1"/>
    </location>
</feature>
<dbReference type="InterPro" id="IPR011013">
    <property type="entry name" value="Gal_mutarotase_sf_dom"/>
</dbReference>
<dbReference type="GO" id="GO:0003824">
    <property type="term" value="F:catalytic activity"/>
    <property type="evidence" value="ECO:0007669"/>
    <property type="project" value="InterPro"/>
</dbReference>
<dbReference type="AlphaFoldDB" id="A0A060C455"/>
<organism evidence="2">
    <name type="scientific">uncultured Streptomyces sp</name>
    <dbReference type="NCBI Taxonomy" id="174707"/>
    <lineage>
        <taxon>Bacteria</taxon>
        <taxon>Bacillati</taxon>
        <taxon>Actinomycetota</taxon>
        <taxon>Actinomycetes</taxon>
        <taxon>Kitasatosporales</taxon>
        <taxon>Streptomycetaceae</taxon>
        <taxon>Streptomyces</taxon>
        <taxon>environmental samples</taxon>
    </lineage>
</organism>
<sequence>GNVALDAVKMADDRSGAVVVRLHETLGGRTRAVVRIDAPVTEVVLTDGLERALASARFLSTRAGGSQWRCGPSNW</sequence>
<accession>A0A060C455</accession>
<dbReference type="GO" id="GO:0005975">
    <property type="term" value="P:carbohydrate metabolic process"/>
    <property type="evidence" value="ECO:0007669"/>
    <property type="project" value="InterPro"/>
</dbReference>
<dbReference type="Pfam" id="PF17677">
    <property type="entry name" value="Glyco_hydro38C2"/>
    <property type="match status" value="1"/>
</dbReference>
<protein>
    <submittedName>
        <fullName evidence="2">CAZy families GH38 protein</fullName>
    </submittedName>
</protein>
<dbReference type="EMBL" id="KF122426">
    <property type="protein sequence ID" value="AIA89722.1"/>
    <property type="molecule type" value="Genomic_DNA"/>
</dbReference>
<name>A0A060C455_9ACTN</name>